<accession>A0A4V6P496</accession>
<sequence length="51" mass="5663">MNNELGRSLVIYLLSGTNDLRNSYSILTSEKQGTDIMHNSVILEACMMQGT</sequence>
<dbReference type="Proteomes" id="UP000295719">
    <property type="component" value="Unassembled WGS sequence"/>
</dbReference>
<dbReference type="AlphaFoldDB" id="A0A4V6P496"/>
<proteinExistence type="predicted"/>
<name>A0A4V6P496_9GAMM</name>
<reference evidence="1 2" key="1">
    <citation type="submission" date="2019-03" db="EMBL/GenBank/DDBJ databases">
        <title>Genomic Encyclopedia of Type Strains, Phase IV (KMG-IV): sequencing the most valuable type-strain genomes for metagenomic binning, comparative biology and taxonomic classification.</title>
        <authorList>
            <person name="Goeker M."/>
        </authorList>
    </citation>
    <scope>NUCLEOTIDE SEQUENCE [LARGE SCALE GENOMIC DNA]</scope>
    <source>
        <strain evidence="1 2">DSM 19580</strain>
    </source>
</reference>
<protein>
    <submittedName>
        <fullName evidence="1">Uncharacterized protein</fullName>
    </submittedName>
</protein>
<evidence type="ECO:0000313" key="1">
    <source>
        <dbReference type="EMBL" id="TCV99284.1"/>
    </source>
</evidence>
<dbReference type="EMBL" id="SMCR01000002">
    <property type="protein sequence ID" value="TCV99284.1"/>
    <property type="molecule type" value="Genomic_DNA"/>
</dbReference>
<organism evidence="1 2">
    <name type="scientific">Biostraticola tofi</name>
    <dbReference type="NCBI Taxonomy" id="466109"/>
    <lineage>
        <taxon>Bacteria</taxon>
        <taxon>Pseudomonadati</taxon>
        <taxon>Pseudomonadota</taxon>
        <taxon>Gammaproteobacteria</taxon>
        <taxon>Enterobacterales</taxon>
        <taxon>Bruguierivoracaceae</taxon>
        <taxon>Biostraticola</taxon>
    </lineage>
</organism>
<gene>
    <name evidence="1" type="ORF">EDC52_102628</name>
</gene>
<keyword evidence="2" id="KW-1185">Reference proteome</keyword>
<comment type="caution">
    <text evidence="1">The sequence shown here is derived from an EMBL/GenBank/DDBJ whole genome shotgun (WGS) entry which is preliminary data.</text>
</comment>
<evidence type="ECO:0000313" key="2">
    <source>
        <dbReference type="Proteomes" id="UP000295719"/>
    </source>
</evidence>